<dbReference type="Pfam" id="PF00098">
    <property type="entry name" value="zf-CCHC"/>
    <property type="match status" value="1"/>
</dbReference>
<feature type="domain" description="Reverse transcriptase" evidence="5">
    <location>
        <begin position="789"/>
        <end position="1001"/>
    </location>
</feature>
<dbReference type="PROSITE" id="PS50878">
    <property type="entry name" value="RT_POL"/>
    <property type="match status" value="1"/>
</dbReference>
<dbReference type="PANTHER" id="PTHR19446">
    <property type="entry name" value="REVERSE TRANSCRIPTASES"/>
    <property type="match status" value="1"/>
</dbReference>
<evidence type="ECO:0000259" key="4">
    <source>
        <dbReference type="PROSITE" id="PS50158"/>
    </source>
</evidence>
<dbReference type="InterPro" id="IPR000477">
    <property type="entry name" value="RT_dom"/>
</dbReference>
<evidence type="ECO:0000256" key="2">
    <source>
        <dbReference type="SAM" id="MobiDB-lite"/>
    </source>
</evidence>
<comment type="caution">
    <text evidence="6">The sequence shown here is derived from an EMBL/GenBank/DDBJ whole genome shotgun (WGS) entry which is preliminary data.</text>
</comment>
<evidence type="ECO:0000313" key="6">
    <source>
        <dbReference type="EMBL" id="KAK2556974.1"/>
    </source>
</evidence>
<dbReference type="SUPFAM" id="SSF57756">
    <property type="entry name" value="Retrovirus zinc finger-like domains"/>
    <property type="match status" value="1"/>
</dbReference>
<feature type="region of interest" description="Disordered" evidence="2">
    <location>
        <begin position="1"/>
        <end position="34"/>
    </location>
</feature>
<keyword evidence="3" id="KW-0812">Transmembrane</keyword>
<name>A0AAD9Q9B1_ACRCE</name>
<keyword evidence="7" id="KW-1185">Reference proteome</keyword>
<dbReference type="CDD" id="cd01650">
    <property type="entry name" value="RT_nLTR_like"/>
    <property type="match status" value="1"/>
</dbReference>
<organism evidence="6 7">
    <name type="scientific">Acropora cervicornis</name>
    <name type="common">Staghorn coral</name>
    <dbReference type="NCBI Taxonomy" id="6130"/>
    <lineage>
        <taxon>Eukaryota</taxon>
        <taxon>Metazoa</taxon>
        <taxon>Cnidaria</taxon>
        <taxon>Anthozoa</taxon>
        <taxon>Hexacorallia</taxon>
        <taxon>Scleractinia</taxon>
        <taxon>Astrocoeniina</taxon>
        <taxon>Acroporidae</taxon>
        <taxon>Acropora</taxon>
    </lineage>
</organism>
<keyword evidence="3" id="KW-1133">Transmembrane helix</keyword>
<dbReference type="Proteomes" id="UP001249851">
    <property type="component" value="Unassembled WGS sequence"/>
</dbReference>
<dbReference type="EMBL" id="JARQWQ010000052">
    <property type="protein sequence ID" value="KAK2556974.1"/>
    <property type="molecule type" value="Genomic_DNA"/>
</dbReference>
<dbReference type="AlphaFoldDB" id="A0AAD9Q9B1"/>
<sequence>MEPAADSPPADSDRIGNVSSLGAPQDSSVSDADNQWNRKEVNLTRLERDFFLPRNVLPDRPKSVYFGTHERLEFKDVLESIRGAGINDRDIECIQFKRLSDDARDVHITFSSAAVCALFSRPETRVKEKSYYIQSSFRRITYVAIFDAPHELPDEPIVQRLQDRFQCTVVNTRRNKRQGTDIPNGIRTYSVVMRKDLPATMHFGRFVIRFHYSGAGRRCNKCSQEGHVARDCPETMCFNCDNLGHESRQCPGPRRCCICKSTDHLVDKCQYAWSGDIAPSRQPAPPIVEGIVTEEVIMDSETTPFDLNASGDNMEPLSLSWADASGPASQPAAAVPCFGDCQGVSTSSPPTQSQHSYSHVTQSLPSSIDKSSLSSGSSERPHKHTSVDPCGQSFVSPPMRALGRQGGVITLISKDFCGSVHSWRRDANGRVISLLISYGGDFNCYESGNDKLGGNIVLTEYLSRFRSAFAFVDASRKFHRRARSFTWFNSDHSIDSRLDKFFVSKNIGDKLISASVVPFPLSDHDLINLRIDLGNYVSSGPGFWKFNSSLLTNSDFSQSISDFISNFVSTIDSFTNILDWWDLFKNPLKAEIIEFSKRARTKSSHTRVLLTNRLIALKRRLSLGDRSVSLEISQVEQDLKSLILADLEGSKIRSGVLLLEEGEKATRFFFGLERKRASQNLVSSIYDENGVEVFSREEIELAHVAFYTKLFSEEPIDECYEQMCFDNISSTLSPDQRDSCEGELTLCELTSSVNSLSLNRSPGLDGLTVEFYRHFWHLLGPLLLRVACECFRQGFLTNSMKGSITRLIFKKRGDRKDLKNWRPISLLNVDYTIISKAITSRLSGVLQHIVHPDKTCSVPGRCSFSNLFQVRDVPDYIGRTDESAILLNLDQEKVFDRVNRSFLLSLLIAFGFGFVFCRWISTFYEGAFMQINVNNWLSEKVRLERGVRQGDPLCPLLYVLCVEVLASLIRRSPAIEGFLLPGASGRQARVRLYADDTTVLL</sequence>
<dbReference type="InterPro" id="IPR036691">
    <property type="entry name" value="Endo/exonu/phosph_ase_sf"/>
</dbReference>
<keyword evidence="1" id="KW-0863">Zinc-finger</keyword>
<dbReference type="Pfam" id="PF00078">
    <property type="entry name" value="RVT_1"/>
    <property type="match status" value="1"/>
</dbReference>
<evidence type="ECO:0000313" key="7">
    <source>
        <dbReference type="Proteomes" id="UP001249851"/>
    </source>
</evidence>
<feature type="transmembrane region" description="Helical" evidence="3">
    <location>
        <begin position="902"/>
        <end position="921"/>
    </location>
</feature>
<feature type="domain" description="CCHC-type" evidence="4">
    <location>
        <begin position="237"/>
        <end position="251"/>
    </location>
</feature>
<dbReference type="GO" id="GO:0003676">
    <property type="term" value="F:nucleic acid binding"/>
    <property type="evidence" value="ECO:0007669"/>
    <property type="project" value="InterPro"/>
</dbReference>
<evidence type="ECO:0000259" key="5">
    <source>
        <dbReference type="PROSITE" id="PS50878"/>
    </source>
</evidence>
<proteinExistence type="predicted"/>
<dbReference type="InterPro" id="IPR043502">
    <property type="entry name" value="DNA/RNA_pol_sf"/>
</dbReference>
<dbReference type="SMART" id="SM00343">
    <property type="entry name" value="ZnF_C2HC"/>
    <property type="match status" value="3"/>
</dbReference>
<reference evidence="6" key="1">
    <citation type="journal article" date="2023" name="G3 (Bethesda)">
        <title>Whole genome assembly and annotation of the endangered Caribbean coral Acropora cervicornis.</title>
        <authorList>
            <person name="Selwyn J.D."/>
            <person name="Vollmer S.V."/>
        </authorList>
    </citation>
    <scope>NUCLEOTIDE SEQUENCE</scope>
    <source>
        <strain evidence="6">K2</strain>
    </source>
</reference>
<feature type="compositionally biased region" description="Low complexity" evidence="2">
    <location>
        <begin position="346"/>
        <end position="378"/>
    </location>
</feature>
<dbReference type="PROSITE" id="PS50158">
    <property type="entry name" value="ZF_CCHC"/>
    <property type="match status" value="2"/>
</dbReference>
<dbReference type="SUPFAM" id="SSF56219">
    <property type="entry name" value="DNase I-like"/>
    <property type="match status" value="1"/>
</dbReference>
<gene>
    <name evidence="6" type="ORF">P5673_020817</name>
</gene>
<protein>
    <submittedName>
        <fullName evidence="6">Transposon TX1 uncharacterized 149 kDa protein</fullName>
    </submittedName>
</protein>
<dbReference type="InterPro" id="IPR036875">
    <property type="entry name" value="Znf_CCHC_sf"/>
</dbReference>
<keyword evidence="1" id="KW-0479">Metal-binding</keyword>
<accession>A0AAD9Q9B1</accession>
<dbReference type="Gene3D" id="4.10.60.10">
    <property type="entry name" value="Zinc finger, CCHC-type"/>
    <property type="match status" value="2"/>
</dbReference>
<keyword evidence="1" id="KW-0862">Zinc</keyword>
<feature type="domain" description="CCHC-type" evidence="4">
    <location>
        <begin position="217"/>
        <end position="234"/>
    </location>
</feature>
<feature type="region of interest" description="Disordered" evidence="2">
    <location>
        <begin position="346"/>
        <end position="394"/>
    </location>
</feature>
<reference evidence="6" key="2">
    <citation type="journal article" date="2023" name="Science">
        <title>Genomic signatures of disease resistance in endangered staghorn corals.</title>
        <authorList>
            <person name="Vollmer S.V."/>
            <person name="Selwyn J.D."/>
            <person name="Despard B.A."/>
            <person name="Roesel C.L."/>
        </authorList>
    </citation>
    <scope>NUCLEOTIDE SEQUENCE</scope>
    <source>
        <strain evidence="6">K2</strain>
    </source>
</reference>
<dbReference type="Gene3D" id="3.60.10.10">
    <property type="entry name" value="Endonuclease/exonuclease/phosphatase"/>
    <property type="match status" value="1"/>
</dbReference>
<dbReference type="InterPro" id="IPR001878">
    <property type="entry name" value="Znf_CCHC"/>
</dbReference>
<dbReference type="SUPFAM" id="SSF56672">
    <property type="entry name" value="DNA/RNA polymerases"/>
    <property type="match status" value="1"/>
</dbReference>
<keyword evidence="3" id="KW-0472">Membrane</keyword>
<feature type="compositionally biased region" description="Polar residues" evidence="2">
    <location>
        <begin position="17"/>
        <end position="34"/>
    </location>
</feature>
<dbReference type="GO" id="GO:0008270">
    <property type="term" value="F:zinc ion binding"/>
    <property type="evidence" value="ECO:0007669"/>
    <property type="project" value="UniProtKB-KW"/>
</dbReference>
<evidence type="ECO:0000256" key="1">
    <source>
        <dbReference type="PROSITE-ProRule" id="PRU00047"/>
    </source>
</evidence>
<evidence type="ECO:0000256" key="3">
    <source>
        <dbReference type="SAM" id="Phobius"/>
    </source>
</evidence>